<keyword evidence="2" id="KW-0732">Signal</keyword>
<evidence type="ECO:0000313" key="3">
    <source>
        <dbReference type="EMBL" id="MDR7100781.1"/>
    </source>
</evidence>
<comment type="caution">
    <text evidence="3">The sequence shown here is derived from an EMBL/GenBank/DDBJ whole genome shotgun (WGS) entry which is preliminary data.</text>
</comment>
<accession>A0ABU1VTG7</accession>
<protein>
    <recommendedName>
        <fullName evidence="5">Lectin</fullName>
    </recommendedName>
</protein>
<sequence length="210" mass="21937">MQTPMWPMLLVIALALAACSSDRTERPNDAAAAKPTTPAAPDSASPPQPVPAPAATSGPMPASGAVGYSGFGPARFGATAEEVRMAWGKDMTGGPGDPQGCYYLYPEPHQKGSHRIGFMIENQHFSRVDVDVADIVAPGGGRVGMSAAEIGQHYADLVEQPHKYVEGAKYLRHTDAASGAVLVFETDASGKVTAWRLGTPPQVDYVEGCG</sequence>
<dbReference type="EMBL" id="JAVDVW010000002">
    <property type="protein sequence ID" value="MDR7100781.1"/>
    <property type="molecule type" value="Genomic_DNA"/>
</dbReference>
<evidence type="ECO:0000256" key="2">
    <source>
        <dbReference type="SAM" id="SignalP"/>
    </source>
</evidence>
<reference evidence="3 4" key="1">
    <citation type="submission" date="2023-07" db="EMBL/GenBank/DDBJ databases">
        <title>Sorghum-associated microbial communities from plants grown in Nebraska, USA.</title>
        <authorList>
            <person name="Schachtman D."/>
        </authorList>
    </citation>
    <scope>NUCLEOTIDE SEQUENCE [LARGE SCALE GENOMIC DNA]</scope>
    <source>
        <strain evidence="3 4">BE187</strain>
    </source>
</reference>
<name>A0ABU1VTG7_9GAMM</name>
<evidence type="ECO:0008006" key="5">
    <source>
        <dbReference type="Google" id="ProtNLM"/>
    </source>
</evidence>
<gene>
    <name evidence="3" type="ORF">J2X04_003162</name>
</gene>
<feature type="signal peptide" evidence="2">
    <location>
        <begin position="1"/>
        <end position="17"/>
    </location>
</feature>
<feature type="region of interest" description="Disordered" evidence="1">
    <location>
        <begin position="25"/>
        <end position="61"/>
    </location>
</feature>
<dbReference type="Proteomes" id="UP001267878">
    <property type="component" value="Unassembled WGS sequence"/>
</dbReference>
<evidence type="ECO:0000256" key="1">
    <source>
        <dbReference type="SAM" id="MobiDB-lite"/>
    </source>
</evidence>
<keyword evidence="4" id="KW-1185">Reference proteome</keyword>
<dbReference type="RefSeq" id="WP_310055973.1">
    <property type="nucleotide sequence ID" value="NZ_JAVDVW010000002.1"/>
</dbReference>
<organism evidence="3 4">
    <name type="scientific">Agrilutibacter niabensis</name>
    <dbReference type="NCBI Taxonomy" id="380628"/>
    <lineage>
        <taxon>Bacteria</taxon>
        <taxon>Pseudomonadati</taxon>
        <taxon>Pseudomonadota</taxon>
        <taxon>Gammaproteobacteria</taxon>
        <taxon>Lysobacterales</taxon>
        <taxon>Lysobacteraceae</taxon>
        <taxon>Agrilutibacter</taxon>
    </lineage>
</organism>
<feature type="compositionally biased region" description="Low complexity" evidence="1">
    <location>
        <begin position="30"/>
        <end position="43"/>
    </location>
</feature>
<proteinExistence type="predicted"/>
<feature type="chain" id="PRO_5046117595" description="Lectin" evidence="2">
    <location>
        <begin position="18"/>
        <end position="210"/>
    </location>
</feature>
<evidence type="ECO:0000313" key="4">
    <source>
        <dbReference type="Proteomes" id="UP001267878"/>
    </source>
</evidence>